<proteinExistence type="predicted"/>
<organism evidence="1 2">
    <name type="scientific">Alkalibacter rhizosphaerae</name>
    <dbReference type="NCBI Taxonomy" id="2815577"/>
    <lineage>
        <taxon>Bacteria</taxon>
        <taxon>Bacillati</taxon>
        <taxon>Bacillota</taxon>
        <taxon>Clostridia</taxon>
        <taxon>Eubacteriales</taxon>
        <taxon>Eubacteriaceae</taxon>
        <taxon>Alkalibacter</taxon>
    </lineage>
</organism>
<accession>A0A975AID5</accession>
<dbReference type="RefSeq" id="WP_207300304.1">
    <property type="nucleotide sequence ID" value="NZ_CP071444.1"/>
</dbReference>
<evidence type="ECO:0000313" key="1">
    <source>
        <dbReference type="EMBL" id="QSX08963.1"/>
    </source>
</evidence>
<dbReference type="Proteomes" id="UP000663499">
    <property type="component" value="Chromosome"/>
</dbReference>
<name>A0A975AID5_9FIRM</name>
<protein>
    <submittedName>
        <fullName evidence="1">Uncharacterized protein</fullName>
    </submittedName>
</protein>
<sequence length="386" mass="44164">MYEELLENTHGKELSHLSSVQLHGGPSPNGLEEGLYSYTLKKWNYLTGTSVSLEKGSVIHLYHMDEKQEIKDLARVLSHEYGHHFTIYYLAKNDKNFFLDWEESSFYQIREGDVYPKMSDDPQADHRWMIAEICAEDYVQLYGSPLAKKSVKVYDISERLEKGLLTNDLNYSSQYFNIVPQENMDIPLALEVEVNTGYWQELSGIDSNKSVYSKPKLILGERKEVSNGYIAQTLEWTSSINEQGEEAINYTLVAMNSNTHQFLPIKSISDSETKNAVIGTVLDRNGFSQRVYTDSFVQQLGKGGYDDLRIIAVGRNGEAISSDSYLMDFNSGTLISKSEPASIQEEYQKSDQQEEKAKENKLVEFLDRIMDQLFSLFEQLFDKQVS</sequence>
<keyword evidence="2" id="KW-1185">Reference proteome</keyword>
<gene>
    <name evidence="1" type="ORF">J0B03_02520</name>
</gene>
<dbReference type="AlphaFoldDB" id="A0A975AID5"/>
<dbReference type="KEGG" id="alka:J0B03_02520"/>
<dbReference type="EMBL" id="CP071444">
    <property type="protein sequence ID" value="QSX08963.1"/>
    <property type="molecule type" value="Genomic_DNA"/>
</dbReference>
<reference evidence="1" key="1">
    <citation type="submission" date="2021-03" db="EMBL/GenBank/DDBJ databases">
        <title>Alkalibacter marinus sp. nov., isolated from tidal flat sediment.</title>
        <authorList>
            <person name="Namirimu T."/>
            <person name="Yang J.-A."/>
            <person name="Yang S.-H."/>
            <person name="Kim Y.-J."/>
            <person name="Kwon K.K."/>
        </authorList>
    </citation>
    <scope>NUCLEOTIDE SEQUENCE</scope>
    <source>
        <strain evidence="1">ES005</strain>
    </source>
</reference>
<evidence type="ECO:0000313" key="2">
    <source>
        <dbReference type="Proteomes" id="UP000663499"/>
    </source>
</evidence>